<evidence type="ECO:0000256" key="1">
    <source>
        <dbReference type="SAM" id="MobiDB-lite"/>
    </source>
</evidence>
<keyword evidence="2" id="KW-0396">Initiation factor</keyword>
<reference evidence="2" key="2">
    <citation type="book" date="2010" name="PROCEEDINGS OF 13TH INTERNATIONAL CONFERENCE ON HARMFUL ALGAE" publisher="International Society For The Study of Harmful Algae" city="Hong Kong, China">
        <title>Dinoflagellate meta-transcriptomics enabled by spliced leader.</title>
        <editorList>
            <person name="Unknown A."/>
        </editorList>
        <authorList>
            <person name="Lin S."/>
            <person name="Zhang H."/>
        </authorList>
    </citation>
    <scope>NUCLEOTIDE SEQUENCE</scope>
    <source>
        <strain evidence="2">CCMP1831</strain>
    </source>
</reference>
<proteinExistence type="evidence at transcript level"/>
<accession>E8Z6L1</accession>
<sequence>LSTRHPSPVDRGIAPQHGGLRQDRAGGGRGPAGAGGGGGGRGGGASLRRRRGGAGGREAAGLAPRRGCGGRRGGVGGAGRGAERVPLGPRGPGLQLRAGVLRRLLWGLRALGPGHQRVHDEGRAVGREEGHLRQQVRLPVRPDGRQPREVPAADREGGGLRLQVAEQQGPVEPGVPADRLCAAVQASCFGGSCALRRGLCRTAVFFSLLAVVRRSGLYREGPHKLGPPLEFSCLPRLSV</sequence>
<organism evidence="2">
    <name type="scientific">Pfiesteria piscicida</name>
    <name type="common">Phantom dinoflagellate</name>
    <dbReference type="NCBI Taxonomy" id="71001"/>
    <lineage>
        <taxon>Eukaryota</taxon>
        <taxon>Sar</taxon>
        <taxon>Alveolata</taxon>
        <taxon>Dinophyceae</taxon>
        <taxon>Peridiniales</taxon>
        <taxon>Pfiesteriaceae</taxon>
        <taxon>Pfiesteria</taxon>
    </lineage>
</organism>
<dbReference type="EMBL" id="FJ600042">
    <property type="protein sequence ID" value="ACU45091.1"/>
    <property type="molecule type" value="mRNA"/>
</dbReference>
<feature type="compositionally biased region" description="Gly residues" evidence="1">
    <location>
        <begin position="27"/>
        <end position="45"/>
    </location>
</feature>
<dbReference type="GO" id="GO:0003743">
    <property type="term" value="F:translation initiation factor activity"/>
    <property type="evidence" value="ECO:0007669"/>
    <property type="project" value="UniProtKB-KW"/>
</dbReference>
<keyword evidence="2" id="KW-0648">Protein biosynthesis</keyword>
<reference evidence="2" key="1">
    <citation type="submission" date="2008-12" db="EMBL/GenBank/DDBJ databases">
        <authorList>
            <person name="Zhang H."/>
            <person name="Lin S."/>
        </authorList>
    </citation>
    <scope>NUCLEOTIDE SEQUENCE</scope>
    <source>
        <strain evidence="2">CCMP1831</strain>
    </source>
</reference>
<dbReference type="AlphaFoldDB" id="E8Z6L1"/>
<feature type="region of interest" description="Disordered" evidence="1">
    <location>
        <begin position="1"/>
        <end position="92"/>
    </location>
</feature>
<evidence type="ECO:0000313" key="2">
    <source>
        <dbReference type="EMBL" id="ACU45091.1"/>
    </source>
</evidence>
<feature type="compositionally biased region" description="Gly residues" evidence="1">
    <location>
        <begin position="70"/>
        <end position="80"/>
    </location>
</feature>
<protein>
    <submittedName>
        <fullName evidence="2">Translation initiation factor IF-2-like</fullName>
    </submittedName>
</protein>
<feature type="non-terminal residue" evidence="2">
    <location>
        <position position="1"/>
    </location>
</feature>
<name>E8Z6L1_PFIPI</name>